<evidence type="ECO:0000313" key="4">
    <source>
        <dbReference type="Proteomes" id="UP000268233"/>
    </source>
</evidence>
<proteinExistence type="predicted"/>
<evidence type="ECO:0000313" key="3">
    <source>
        <dbReference type="EMBL" id="RKS82184.1"/>
    </source>
</evidence>
<accession>A0A495R578</accession>
<dbReference type="SUPFAM" id="SSF52540">
    <property type="entry name" value="P-loop containing nucleoside triphosphate hydrolases"/>
    <property type="match status" value="1"/>
</dbReference>
<gene>
    <name evidence="3" type="ORF">BDK61_1484</name>
</gene>
<dbReference type="Pfam" id="PF00004">
    <property type="entry name" value="AAA"/>
    <property type="match status" value="1"/>
</dbReference>
<feature type="domain" description="ATPase AAA-type core" evidence="2">
    <location>
        <begin position="128"/>
        <end position="248"/>
    </location>
</feature>
<protein>
    <submittedName>
        <fullName evidence="3">ATPase family protein associated with various cellular activities (AAA)</fullName>
    </submittedName>
</protein>
<dbReference type="GO" id="GO:0016887">
    <property type="term" value="F:ATP hydrolysis activity"/>
    <property type="evidence" value="ECO:0007669"/>
    <property type="project" value="InterPro"/>
</dbReference>
<dbReference type="AlphaFoldDB" id="A0A495R578"/>
<sequence length="392" mass="44138">MTGSSDYSGYSFSELREQLENAELPALREAGLLDEDTIRHLESFRQHYEPESRPHYETGEPAWFYYNTEYYVEVVRREVGRNLRRAVKNGNIAVVEHATGLAGGGGSAMDFVDYEHLGQLIERPSLLLLLFGDTGSGKTMTGVRLAELWKLRVGGTILTNVRSLAEANNGVEYVEAYPDLLHYCVENPQERKLLVADELSSLMSGYAADRAKVEELMRPLVRKMRKKPFRLSVIGIGHRPGDIHPTMRNGELAYPAFKRDKKTMEVYESLASDETGEDEICTVTGIDLPDYTVDTNDSGNWGWGTEDEVLDAAHELRDAGYGDMLEMIRQLEDDDGGDGSEDDEEDGLPRRKCRGHNRHGEGCGQRTRHVSGYCEAHRDEWDGDPDPRLDDD</sequence>
<feature type="region of interest" description="Disordered" evidence="1">
    <location>
        <begin position="332"/>
        <end position="369"/>
    </location>
</feature>
<organism evidence="3 4">
    <name type="scientific">Haloarcula quadrata</name>
    <dbReference type="NCBI Taxonomy" id="182779"/>
    <lineage>
        <taxon>Archaea</taxon>
        <taxon>Methanobacteriati</taxon>
        <taxon>Methanobacteriota</taxon>
        <taxon>Stenosarchaea group</taxon>
        <taxon>Halobacteria</taxon>
        <taxon>Halobacteriales</taxon>
        <taxon>Haloarculaceae</taxon>
        <taxon>Haloarcula</taxon>
    </lineage>
</organism>
<evidence type="ECO:0000259" key="2">
    <source>
        <dbReference type="Pfam" id="PF00004"/>
    </source>
</evidence>
<evidence type="ECO:0000256" key="1">
    <source>
        <dbReference type="SAM" id="MobiDB-lite"/>
    </source>
</evidence>
<feature type="compositionally biased region" description="Acidic residues" evidence="1">
    <location>
        <begin position="332"/>
        <end position="346"/>
    </location>
</feature>
<dbReference type="InterPro" id="IPR003959">
    <property type="entry name" value="ATPase_AAA_core"/>
</dbReference>
<dbReference type="Proteomes" id="UP000268233">
    <property type="component" value="Unassembled WGS sequence"/>
</dbReference>
<keyword evidence="4" id="KW-1185">Reference proteome</keyword>
<dbReference type="RefSeq" id="WP_121302870.1">
    <property type="nucleotide sequence ID" value="NZ_RBWW01000001.1"/>
</dbReference>
<dbReference type="EMBL" id="RBWW01000001">
    <property type="protein sequence ID" value="RKS82184.1"/>
    <property type="molecule type" value="Genomic_DNA"/>
</dbReference>
<reference evidence="3 4" key="1">
    <citation type="submission" date="2018-10" db="EMBL/GenBank/DDBJ databases">
        <title>Genomic Encyclopedia of Archaeal and Bacterial Type Strains, Phase II (KMG-II): from individual species to whole genera.</title>
        <authorList>
            <person name="Goeker M."/>
        </authorList>
    </citation>
    <scope>NUCLEOTIDE SEQUENCE [LARGE SCALE GENOMIC DNA]</scope>
    <source>
        <strain evidence="3 4">DSM 11927</strain>
    </source>
</reference>
<dbReference type="InterPro" id="IPR027417">
    <property type="entry name" value="P-loop_NTPase"/>
</dbReference>
<dbReference type="GO" id="GO:0005524">
    <property type="term" value="F:ATP binding"/>
    <property type="evidence" value="ECO:0007669"/>
    <property type="project" value="InterPro"/>
</dbReference>
<dbReference type="Gene3D" id="3.40.50.300">
    <property type="entry name" value="P-loop containing nucleotide triphosphate hydrolases"/>
    <property type="match status" value="1"/>
</dbReference>
<comment type="caution">
    <text evidence="3">The sequence shown here is derived from an EMBL/GenBank/DDBJ whole genome shotgun (WGS) entry which is preliminary data.</text>
</comment>
<name>A0A495R578_9EURY</name>